<gene>
    <name evidence="5" type="primary">eutC</name>
    <name evidence="7" type="ORF">SAMN04488068_2904</name>
</gene>
<keyword evidence="2 5" id="KW-0456">Lyase</keyword>
<dbReference type="InterPro" id="IPR042251">
    <property type="entry name" value="EutC_C"/>
</dbReference>
<evidence type="ECO:0000256" key="2">
    <source>
        <dbReference type="ARBA" id="ARBA00023239"/>
    </source>
</evidence>
<dbReference type="Gene3D" id="1.10.30.40">
    <property type="entry name" value="Ethanolamine ammonia-lyase light chain (EutC), N-terminal domain"/>
    <property type="match status" value="1"/>
</dbReference>
<comment type="catalytic activity">
    <reaction evidence="5">
        <text>ethanolamine = acetaldehyde + NH4(+)</text>
        <dbReference type="Rhea" id="RHEA:15313"/>
        <dbReference type="ChEBI" id="CHEBI:15343"/>
        <dbReference type="ChEBI" id="CHEBI:28938"/>
        <dbReference type="ChEBI" id="CHEBI:57603"/>
        <dbReference type="EC" id="4.3.1.7"/>
    </reaction>
</comment>
<dbReference type="GO" id="GO:0008851">
    <property type="term" value="F:ethanolamine ammonia-lyase activity"/>
    <property type="evidence" value="ECO:0007669"/>
    <property type="project" value="UniProtKB-UniRule"/>
</dbReference>
<comment type="cofactor">
    <cofactor evidence="5">
        <name>adenosylcob(III)alamin</name>
        <dbReference type="ChEBI" id="CHEBI:18408"/>
    </cofactor>
    <text evidence="5">Binds between the large and small subunits.</text>
</comment>
<dbReference type="AlphaFoldDB" id="A0A1M5R5D5"/>
<feature type="binding site" evidence="5">
    <location>
        <position position="182"/>
    </location>
    <ligand>
        <name>adenosylcob(III)alamin</name>
        <dbReference type="ChEBI" id="CHEBI:18408"/>
    </ligand>
</feature>
<dbReference type="PANTHER" id="PTHR39330">
    <property type="entry name" value="ETHANOLAMINE AMMONIA-LYASE LIGHT CHAIN"/>
    <property type="match status" value="1"/>
</dbReference>
<dbReference type="InterPro" id="IPR042255">
    <property type="entry name" value="EutC_N"/>
</dbReference>
<dbReference type="Pfam" id="PF05985">
    <property type="entry name" value="EutC"/>
    <property type="match status" value="1"/>
</dbReference>
<dbReference type="GO" id="GO:0031471">
    <property type="term" value="C:ethanolamine degradation polyhedral organelle"/>
    <property type="evidence" value="ECO:0007669"/>
    <property type="project" value="UniProtKB-UniRule"/>
</dbReference>
<feature type="binding site" evidence="5">
    <location>
        <position position="203"/>
    </location>
    <ligand>
        <name>adenosylcob(III)alamin</name>
        <dbReference type="ChEBI" id="CHEBI:18408"/>
    </ligand>
</feature>
<dbReference type="Gene3D" id="3.40.50.11240">
    <property type="entry name" value="Ethanolamine ammonia-lyase light chain (EutC)"/>
    <property type="match status" value="1"/>
</dbReference>
<dbReference type="UniPathway" id="UPA00560"/>
<reference evidence="7 8" key="1">
    <citation type="submission" date="2016-11" db="EMBL/GenBank/DDBJ databases">
        <authorList>
            <person name="Jaros S."/>
            <person name="Januszkiewicz K."/>
            <person name="Wedrychowicz H."/>
        </authorList>
    </citation>
    <scope>NUCLEOTIDE SEQUENCE [LARGE SCALE GENOMIC DNA]</scope>
    <source>
        <strain evidence="7 8">CGMCC 1.7049</strain>
    </source>
</reference>
<keyword evidence="8" id="KW-1185">Reference proteome</keyword>
<comment type="subcellular location">
    <subcellularLocation>
        <location evidence="5">Bacterial microcompartment</location>
    </subcellularLocation>
</comment>
<dbReference type="NCBIfam" id="NF003971">
    <property type="entry name" value="PRK05465.1"/>
    <property type="match status" value="1"/>
</dbReference>
<evidence type="ECO:0000256" key="5">
    <source>
        <dbReference type="HAMAP-Rule" id="MF_00601"/>
    </source>
</evidence>
<keyword evidence="1 5" id="KW-0846">Cobalamin</keyword>
<dbReference type="InterPro" id="IPR009246">
    <property type="entry name" value="EutC"/>
</dbReference>
<accession>A0A1M5R5D5</accession>
<dbReference type="PIRSF" id="PIRSF018982">
    <property type="entry name" value="EutC"/>
    <property type="match status" value="1"/>
</dbReference>
<evidence type="ECO:0000256" key="3">
    <source>
        <dbReference type="ARBA" id="ARBA00023285"/>
    </source>
</evidence>
<evidence type="ECO:0000313" key="8">
    <source>
        <dbReference type="Proteomes" id="UP000199758"/>
    </source>
</evidence>
<dbReference type="Proteomes" id="UP000199758">
    <property type="component" value="Unassembled WGS sequence"/>
</dbReference>
<comment type="function">
    <text evidence="5">Catalyzes the deamination of various vicinal amino-alcohols to oxo compounds. Allows this organism to utilize ethanolamine as the sole source of nitrogen and carbon in the presence of external vitamin B12.</text>
</comment>
<feature type="binding site" evidence="5">
    <location>
        <position position="232"/>
    </location>
    <ligand>
        <name>adenosylcob(III)alamin</name>
        <dbReference type="ChEBI" id="CHEBI:18408"/>
    </ligand>
</feature>
<dbReference type="GO" id="GO:0031419">
    <property type="term" value="F:cobalamin binding"/>
    <property type="evidence" value="ECO:0007669"/>
    <property type="project" value="UniProtKB-UniRule"/>
</dbReference>
<dbReference type="EC" id="4.3.1.7" evidence="5"/>
<dbReference type="GO" id="GO:0046336">
    <property type="term" value="P:ethanolamine catabolic process"/>
    <property type="evidence" value="ECO:0007669"/>
    <property type="project" value="UniProtKB-UniRule"/>
</dbReference>
<dbReference type="STRING" id="490188.SAMN04488068_2904"/>
<evidence type="ECO:0000256" key="1">
    <source>
        <dbReference type="ARBA" id="ARBA00022628"/>
    </source>
</evidence>
<feature type="region of interest" description="Disordered" evidence="6">
    <location>
        <begin position="1"/>
        <end position="21"/>
    </location>
</feature>
<name>A0A1M5R5D5_9GAMM</name>
<organism evidence="7 8">
    <name type="scientific">Hydrocarboniphaga daqingensis</name>
    <dbReference type="NCBI Taxonomy" id="490188"/>
    <lineage>
        <taxon>Bacteria</taxon>
        <taxon>Pseudomonadati</taxon>
        <taxon>Pseudomonadota</taxon>
        <taxon>Gammaproteobacteria</taxon>
        <taxon>Nevskiales</taxon>
        <taxon>Nevskiaceae</taxon>
        <taxon>Hydrocarboniphaga</taxon>
    </lineage>
</organism>
<keyword evidence="4 5" id="KW-1283">Bacterial microcompartment</keyword>
<sequence length="281" mass="29770">MSAINDDAAGPLLPSDPGDRSVVARDPWQSLRQYTAARIALGRSGSSLPTREVLDFGLAHAQARDAVHLPLDVAALQSQLQADGWDVIALTSRAADRAAYLARPDWGRRLHDDALPLLDAARSATAPRIDADDVAFDVAFVVSDGLSSTAVQCHAAPLLQALRPLMADLRIAPIVIATQARVALSDEVGQRLQARIAVSLIGERPGLSSPDSLGAYLTYAPRVGNTDEVRNCISNIRPQGLVLTQAAQQIAALLRAALQAQRSGVALRFDPSTIAAIRSDS</sequence>
<dbReference type="HAMAP" id="MF_00601">
    <property type="entry name" value="EutC"/>
    <property type="match status" value="1"/>
</dbReference>
<dbReference type="EMBL" id="FQWZ01000007">
    <property type="protein sequence ID" value="SHH21431.1"/>
    <property type="molecule type" value="Genomic_DNA"/>
</dbReference>
<comment type="similarity">
    <text evidence="5">Belongs to the EutC family.</text>
</comment>
<evidence type="ECO:0000256" key="4">
    <source>
        <dbReference type="ARBA" id="ARBA00024446"/>
    </source>
</evidence>
<comment type="subunit">
    <text evidence="5">The basic unit is a heterodimer which dimerizes to form tetramers. The heterotetramers trimerize; 6 large subunits form a core ring with 6 small subunits projecting outwards.</text>
</comment>
<evidence type="ECO:0000313" key="7">
    <source>
        <dbReference type="EMBL" id="SHH21431.1"/>
    </source>
</evidence>
<dbReference type="GO" id="GO:0006520">
    <property type="term" value="P:amino acid metabolic process"/>
    <property type="evidence" value="ECO:0007669"/>
    <property type="project" value="InterPro"/>
</dbReference>
<dbReference type="PANTHER" id="PTHR39330:SF1">
    <property type="entry name" value="ETHANOLAMINE AMMONIA-LYASE SMALL SUBUNIT"/>
    <property type="match status" value="1"/>
</dbReference>
<keyword evidence="3 5" id="KW-0170">Cobalt</keyword>
<protein>
    <recommendedName>
        <fullName evidence="5">Ethanolamine ammonia-lyase small subunit</fullName>
        <shortName evidence="5">EAL small subunit</shortName>
        <ecNumber evidence="5">4.3.1.7</ecNumber>
    </recommendedName>
</protein>
<comment type="pathway">
    <text evidence="5">Amine and polyamine degradation; ethanolamine degradation.</text>
</comment>
<proteinExistence type="inferred from homology"/>
<evidence type="ECO:0000256" key="6">
    <source>
        <dbReference type="SAM" id="MobiDB-lite"/>
    </source>
</evidence>
<dbReference type="GO" id="GO:0009350">
    <property type="term" value="C:ethanolamine ammonia-lyase complex"/>
    <property type="evidence" value="ECO:0007669"/>
    <property type="project" value="UniProtKB-UniRule"/>
</dbReference>